<feature type="compositionally biased region" description="Basic and acidic residues" evidence="1">
    <location>
        <begin position="50"/>
        <end position="62"/>
    </location>
</feature>
<protein>
    <submittedName>
        <fullName evidence="2">Uncharacterized protein</fullName>
    </submittedName>
</protein>
<evidence type="ECO:0000313" key="3">
    <source>
        <dbReference type="Proteomes" id="UP001159405"/>
    </source>
</evidence>
<proteinExistence type="predicted"/>
<keyword evidence="3" id="KW-1185">Reference proteome</keyword>
<sequence length="165" mass="18317">MGRRLQTQLPTHPANLYPNVKIKDRQLVEEKESSYRLHQQRNFDKRHKAKELPTLEPCDRKGAHSRRNRSALVAAAKPAETEQHSAMPAGDVNHASPVHVTPVLPVPSTPLRPQTPQVPPSPQTAVPVDTLGTILEECVPPRSPSPAVLTTRSERTVKPPERLNL</sequence>
<name>A0ABN8MWG4_9CNID</name>
<feature type="compositionally biased region" description="Basic and acidic residues" evidence="1">
    <location>
        <begin position="152"/>
        <end position="165"/>
    </location>
</feature>
<accession>A0ABN8MWG4</accession>
<gene>
    <name evidence="2" type="ORF">PLOB_00031226</name>
</gene>
<feature type="region of interest" description="Disordered" evidence="1">
    <location>
        <begin position="31"/>
        <end position="165"/>
    </location>
</feature>
<comment type="caution">
    <text evidence="2">The sequence shown here is derived from an EMBL/GenBank/DDBJ whole genome shotgun (WGS) entry which is preliminary data.</text>
</comment>
<dbReference type="EMBL" id="CALNXK010000004">
    <property type="protein sequence ID" value="CAH3035886.1"/>
    <property type="molecule type" value="Genomic_DNA"/>
</dbReference>
<dbReference type="Proteomes" id="UP001159405">
    <property type="component" value="Unassembled WGS sequence"/>
</dbReference>
<reference evidence="2 3" key="1">
    <citation type="submission" date="2022-05" db="EMBL/GenBank/DDBJ databases">
        <authorList>
            <consortium name="Genoscope - CEA"/>
            <person name="William W."/>
        </authorList>
    </citation>
    <scope>NUCLEOTIDE SEQUENCE [LARGE SCALE GENOMIC DNA]</scope>
</reference>
<evidence type="ECO:0000313" key="2">
    <source>
        <dbReference type="EMBL" id="CAH3035886.1"/>
    </source>
</evidence>
<organism evidence="2 3">
    <name type="scientific">Porites lobata</name>
    <dbReference type="NCBI Taxonomy" id="104759"/>
    <lineage>
        <taxon>Eukaryota</taxon>
        <taxon>Metazoa</taxon>
        <taxon>Cnidaria</taxon>
        <taxon>Anthozoa</taxon>
        <taxon>Hexacorallia</taxon>
        <taxon>Scleractinia</taxon>
        <taxon>Fungiina</taxon>
        <taxon>Poritidae</taxon>
        <taxon>Porites</taxon>
    </lineage>
</organism>
<evidence type="ECO:0000256" key="1">
    <source>
        <dbReference type="SAM" id="MobiDB-lite"/>
    </source>
</evidence>